<dbReference type="InParanoid" id="S2K099"/>
<dbReference type="Proteomes" id="UP000014254">
    <property type="component" value="Unassembled WGS sequence"/>
</dbReference>
<reference evidence="2" key="1">
    <citation type="submission" date="2013-05" db="EMBL/GenBank/DDBJ databases">
        <title>The Genome sequence of Mucor circinelloides f. circinelloides 1006PhL.</title>
        <authorList>
            <consortium name="The Broad Institute Genomics Platform"/>
            <person name="Cuomo C."/>
            <person name="Earl A."/>
            <person name="Findley K."/>
            <person name="Lee S.C."/>
            <person name="Walker B."/>
            <person name="Young S."/>
            <person name="Zeng Q."/>
            <person name="Gargeya S."/>
            <person name="Fitzgerald M."/>
            <person name="Haas B."/>
            <person name="Abouelleil A."/>
            <person name="Allen A.W."/>
            <person name="Alvarado L."/>
            <person name="Arachchi H.M."/>
            <person name="Berlin A.M."/>
            <person name="Chapman S.B."/>
            <person name="Gainer-Dewar J."/>
            <person name="Goldberg J."/>
            <person name="Griggs A."/>
            <person name="Gujja S."/>
            <person name="Hansen M."/>
            <person name="Howarth C."/>
            <person name="Imamovic A."/>
            <person name="Ireland A."/>
            <person name="Larimer J."/>
            <person name="McCowan C."/>
            <person name="Murphy C."/>
            <person name="Pearson M."/>
            <person name="Poon T.W."/>
            <person name="Priest M."/>
            <person name="Roberts A."/>
            <person name="Saif S."/>
            <person name="Shea T."/>
            <person name="Sisk P."/>
            <person name="Sykes S."/>
            <person name="Wortman J."/>
            <person name="Nusbaum C."/>
            <person name="Birren B."/>
        </authorList>
    </citation>
    <scope>NUCLEOTIDE SEQUENCE [LARGE SCALE GENOMIC DNA]</scope>
    <source>
        <strain evidence="2">1006PhL</strain>
    </source>
</reference>
<evidence type="ECO:0000313" key="2">
    <source>
        <dbReference type="Proteomes" id="UP000014254"/>
    </source>
</evidence>
<accession>S2K099</accession>
<sequence length="191" mass="19559">MPSKKILTKKRVVSSSPIVINTTRPEVATASRITCIIPIPRGAKAPPPFALTPSGQSNATTTPTPTTVTTAFARPENTTGAMDILATAAASTVASSTGSLANWAIDFQVQLPAMNSRFAAYETLLHDIERPTTENSKLKLAHSDAHHLSSGADFGVSSGDSGNISGVTGDVFASGNSGSASIFAGNSSVSK</sequence>
<organism evidence="1 2">
    <name type="scientific">Mucor circinelloides f. circinelloides (strain 1006PhL)</name>
    <name type="common">Mucormycosis agent</name>
    <name type="synonym">Calyptromyces circinelloides</name>
    <dbReference type="NCBI Taxonomy" id="1220926"/>
    <lineage>
        <taxon>Eukaryota</taxon>
        <taxon>Fungi</taxon>
        <taxon>Fungi incertae sedis</taxon>
        <taxon>Mucoromycota</taxon>
        <taxon>Mucoromycotina</taxon>
        <taxon>Mucoromycetes</taxon>
        <taxon>Mucorales</taxon>
        <taxon>Mucorineae</taxon>
        <taxon>Mucoraceae</taxon>
        <taxon>Mucor</taxon>
    </lineage>
</organism>
<evidence type="ECO:0000313" key="1">
    <source>
        <dbReference type="EMBL" id="EPB88568.1"/>
    </source>
</evidence>
<dbReference type="AlphaFoldDB" id="S2K099"/>
<dbReference type="OrthoDB" id="10587627at2759"/>
<proteinExistence type="predicted"/>
<name>S2K099_MUCC1</name>
<dbReference type="VEuPathDB" id="FungiDB:HMPREF1544_04681"/>
<keyword evidence="2" id="KW-1185">Reference proteome</keyword>
<protein>
    <submittedName>
        <fullName evidence="1">Uncharacterized protein</fullName>
    </submittedName>
</protein>
<gene>
    <name evidence="1" type="ORF">HMPREF1544_04681</name>
</gene>
<dbReference type="EMBL" id="KE123949">
    <property type="protein sequence ID" value="EPB88568.1"/>
    <property type="molecule type" value="Genomic_DNA"/>
</dbReference>